<organism evidence="1 2">
    <name type="scientific">Dentiscutata erythropus</name>
    <dbReference type="NCBI Taxonomy" id="1348616"/>
    <lineage>
        <taxon>Eukaryota</taxon>
        <taxon>Fungi</taxon>
        <taxon>Fungi incertae sedis</taxon>
        <taxon>Mucoromycota</taxon>
        <taxon>Glomeromycotina</taxon>
        <taxon>Glomeromycetes</taxon>
        <taxon>Diversisporales</taxon>
        <taxon>Gigasporaceae</taxon>
        <taxon>Dentiscutata</taxon>
    </lineage>
</organism>
<name>A0A9N9JKS0_9GLOM</name>
<accession>A0A9N9JKS0</accession>
<proteinExistence type="predicted"/>
<keyword evidence="2" id="KW-1185">Reference proteome</keyword>
<protein>
    <submittedName>
        <fullName evidence="1">300_t:CDS:1</fullName>
    </submittedName>
</protein>
<evidence type="ECO:0000313" key="1">
    <source>
        <dbReference type="EMBL" id="CAG8781280.1"/>
    </source>
</evidence>
<dbReference type="AlphaFoldDB" id="A0A9N9JKS0"/>
<gene>
    <name evidence="1" type="ORF">DERYTH_LOCUS19677</name>
</gene>
<sequence>ASHSNKHSLSILILEVALEQNKSHNLLFLNGHCIPSQFDMTNSIYFSEFDDYLL</sequence>
<dbReference type="EMBL" id="CAJVPY010021943">
    <property type="protein sequence ID" value="CAG8781280.1"/>
    <property type="molecule type" value="Genomic_DNA"/>
</dbReference>
<reference evidence="1" key="1">
    <citation type="submission" date="2021-06" db="EMBL/GenBank/DDBJ databases">
        <authorList>
            <person name="Kallberg Y."/>
            <person name="Tangrot J."/>
            <person name="Rosling A."/>
        </authorList>
    </citation>
    <scope>NUCLEOTIDE SEQUENCE</scope>
    <source>
        <strain evidence="1">MA453B</strain>
    </source>
</reference>
<comment type="caution">
    <text evidence="1">The sequence shown here is derived from an EMBL/GenBank/DDBJ whole genome shotgun (WGS) entry which is preliminary data.</text>
</comment>
<feature type="non-terminal residue" evidence="1">
    <location>
        <position position="1"/>
    </location>
</feature>
<dbReference type="Proteomes" id="UP000789405">
    <property type="component" value="Unassembled WGS sequence"/>
</dbReference>
<evidence type="ECO:0000313" key="2">
    <source>
        <dbReference type="Proteomes" id="UP000789405"/>
    </source>
</evidence>